<protein>
    <recommendedName>
        <fullName evidence="5">HTH tetR-type domain-containing protein</fullName>
    </recommendedName>
</protein>
<keyword evidence="7" id="KW-1185">Reference proteome</keyword>
<keyword evidence="1" id="KW-0805">Transcription regulation</keyword>
<dbReference type="InterPro" id="IPR009057">
    <property type="entry name" value="Homeodomain-like_sf"/>
</dbReference>
<dbReference type="EMBL" id="ASHR01000017">
    <property type="protein sequence ID" value="ERG64703.1"/>
    <property type="molecule type" value="Genomic_DNA"/>
</dbReference>
<comment type="caution">
    <text evidence="6">The sequence shown here is derived from an EMBL/GenBank/DDBJ whole genome shotgun (WGS) entry which is preliminary data.</text>
</comment>
<dbReference type="AlphaFoldDB" id="U1LC25"/>
<dbReference type="PANTHER" id="PTHR30055:SF238">
    <property type="entry name" value="MYCOFACTOCIN BIOSYNTHESIS TRANSCRIPTIONAL REGULATOR MFTR-RELATED"/>
    <property type="match status" value="1"/>
</dbReference>
<reference evidence="6 7" key="1">
    <citation type="journal article" date="2013" name="Genome Announc.">
        <title>First draft genome sequence from a member of the genus agrococcus, isolated from modern microbialites.</title>
        <authorList>
            <person name="White R.A.III."/>
            <person name="Grassa C.J."/>
            <person name="Suttle C.A."/>
        </authorList>
    </citation>
    <scope>NUCLEOTIDE SEQUENCE [LARGE SCALE GENOMIC DNA]</scope>
    <source>
        <strain evidence="6 7">RW1</strain>
    </source>
</reference>
<evidence type="ECO:0000313" key="7">
    <source>
        <dbReference type="Proteomes" id="UP000016462"/>
    </source>
</evidence>
<dbReference type="InterPro" id="IPR041678">
    <property type="entry name" value="TetR_C_16"/>
</dbReference>
<gene>
    <name evidence="6" type="ORF">L332_09615</name>
</gene>
<organism evidence="6 7">
    <name type="scientific">Agrococcus pavilionensis RW1</name>
    <dbReference type="NCBI Taxonomy" id="1330458"/>
    <lineage>
        <taxon>Bacteria</taxon>
        <taxon>Bacillati</taxon>
        <taxon>Actinomycetota</taxon>
        <taxon>Actinomycetes</taxon>
        <taxon>Micrococcales</taxon>
        <taxon>Microbacteriaceae</taxon>
        <taxon>Agrococcus</taxon>
    </lineage>
</organism>
<evidence type="ECO:0000256" key="2">
    <source>
        <dbReference type="ARBA" id="ARBA00023125"/>
    </source>
</evidence>
<sequence>MARPAADPGAIAAAAARLFLERGYAGTTVRDIAALADVDPAVVIRRFGSKEALFLDAMRPGALAAAWRRTLEGPLDGFGARCAEALLDARGDTRGVFLALLRASDAEGIGSQLRRAHEEGFVAPLRERLGGGADADLKARLAAAAAGGMLYALWAVGDERLAADRDALIARYGAVLQAAIA</sequence>
<dbReference type="InterPro" id="IPR050109">
    <property type="entry name" value="HTH-type_TetR-like_transc_reg"/>
</dbReference>
<dbReference type="InterPro" id="IPR001647">
    <property type="entry name" value="HTH_TetR"/>
</dbReference>
<dbReference type="Proteomes" id="UP000016462">
    <property type="component" value="Unassembled WGS sequence"/>
</dbReference>
<dbReference type="PRINTS" id="PR00455">
    <property type="entry name" value="HTHTETR"/>
</dbReference>
<keyword evidence="2 4" id="KW-0238">DNA-binding</keyword>
<dbReference type="Gene3D" id="1.10.357.10">
    <property type="entry name" value="Tetracycline Repressor, domain 2"/>
    <property type="match status" value="1"/>
</dbReference>
<evidence type="ECO:0000256" key="4">
    <source>
        <dbReference type="PROSITE-ProRule" id="PRU00335"/>
    </source>
</evidence>
<keyword evidence="3" id="KW-0804">Transcription</keyword>
<evidence type="ECO:0000313" key="6">
    <source>
        <dbReference type="EMBL" id="ERG64703.1"/>
    </source>
</evidence>
<dbReference type="GO" id="GO:0003700">
    <property type="term" value="F:DNA-binding transcription factor activity"/>
    <property type="evidence" value="ECO:0007669"/>
    <property type="project" value="TreeGrafter"/>
</dbReference>
<feature type="DNA-binding region" description="H-T-H motif" evidence="4">
    <location>
        <begin position="28"/>
        <end position="47"/>
    </location>
</feature>
<dbReference type="SUPFAM" id="SSF46689">
    <property type="entry name" value="Homeodomain-like"/>
    <property type="match status" value="1"/>
</dbReference>
<feature type="domain" description="HTH tetR-type" evidence="5">
    <location>
        <begin position="5"/>
        <end position="65"/>
    </location>
</feature>
<proteinExistence type="predicted"/>
<evidence type="ECO:0000256" key="1">
    <source>
        <dbReference type="ARBA" id="ARBA00023015"/>
    </source>
</evidence>
<evidence type="ECO:0000256" key="3">
    <source>
        <dbReference type="ARBA" id="ARBA00023163"/>
    </source>
</evidence>
<evidence type="ECO:0000259" key="5">
    <source>
        <dbReference type="PROSITE" id="PS50977"/>
    </source>
</evidence>
<dbReference type="OrthoDB" id="4726108at2"/>
<dbReference type="PANTHER" id="PTHR30055">
    <property type="entry name" value="HTH-TYPE TRANSCRIPTIONAL REGULATOR RUTR"/>
    <property type="match status" value="1"/>
</dbReference>
<dbReference type="Pfam" id="PF00440">
    <property type="entry name" value="TetR_N"/>
    <property type="match status" value="1"/>
</dbReference>
<dbReference type="RefSeq" id="WP_021010233.1">
    <property type="nucleotide sequence ID" value="NZ_ASHR01000017.1"/>
</dbReference>
<dbReference type="InterPro" id="IPR036271">
    <property type="entry name" value="Tet_transcr_reg_TetR-rel_C_sf"/>
</dbReference>
<dbReference type="SUPFAM" id="SSF48498">
    <property type="entry name" value="Tetracyclin repressor-like, C-terminal domain"/>
    <property type="match status" value="1"/>
</dbReference>
<dbReference type="PROSITE" id="PS50977">
    <property type="entry name" value="HTH_TETR_2"/>
    <property type="match status" value="1"/>
</dbReference>
<dbReference type="Pfam" id="PF17920">
    <property type="entry name" value="TetR_C_16"/>
    <property type="match status" value="1"/>
</dbReference>
<dbReference type="GO" id="GO:0000976">
    <property type="term" value="F:transcription cis-regulatory region binding"/>
    <property type="evidence" value="ECO:0007669"/>
    <property type="project" value="TreeGrafter"/>
</dbReference>
<name>U1LC25_9MICO</name>
<accession>U1LC25</accession>